<evidence type="ECO:0000256" key="1">
    <source>
        <dbReference type="ARBA" id="ARBA00004117"/>
    </source>
</evidence>
<dbReference type="NCBIfam" id="TIGR01395">
    <property type="entry name" value="FlgC"/>
    <property type="match status" value="1"/>
</dbReference>
<dbReference type="PROSITE" id="PS00588">
    <property type="entry name" value="FLAGELLA_BB_ROD"/>
    <property type="match status" value="1"/>
</dbReference>
<evidence type="ECO:0000313" key="8">
    <source>
        <dbReference type="EMBL" id="SHO63265.1"/>
    </source>
</evidence>
<evidence type="ECO:0000259" key="7">
    <source>
        <dbReference type="Pfam" id="PF06429"/>
    </source>
</evidence>
<feature type="domain" description="Flagellar basal-body/hook protein C-terminal" evidence="7">
    <location>
        <begin position="91"/>
        <end position="135"/>
    </location>
</feature>
<reference evidence="8 9" key="1">
    <citation type="submission" date="2016-12" db="EMBL/GenBank/DDBJ databases">
        <authorList>
            <person name="Song W.-J."/>
            <person name="Kurnit D.M."/>
        </authorList>
    </citation>
    <scope>NUCLEOTIDE SEQUENCE [LARGE SCALE GENOMIC DNA]</scope>
    <source>
        <strain evidence="8 9">DSM 19599</strain>
    </source>
</reference>
<comment type="similarity">
    <text evidence="2">Belongs to the flagella basal body rod proteins family.</text>
</comment>
<dbReference type="InterPro" id="IPR006299">
    <property type="entry name" value="FlgC"/>
</dbReference>
<dbReference type="STRING" id="1123029.SAMN02745172_01325"/>
<comment type="subunit">
    <text evidence="5 6">The basal body constitutes a major portion of the flagellar organelle and consists of four rings (L,P,S, and M) mounted on a central rod. The rod consists of about 26 subunits of FlgG in the distal portion, and FlgB, FlgC and FlgF are thought to build up the proximal portion of the rod with about 6 subunits each.</text>
</comment>
<dbReference type="RefSeq" id="WP_073626761.1">
    <property type="nucleotide sequence ID" value="NZ_FRXO01000002.1"/>
</dbReference>
<dbReference type="EMBL" id="FRXO01000002">
    <property type="protein sequence ID" value="SHO63265.1"/>
    <property type="molecule type" value="Genomic_DNA"/>
</dbReference>
<dbReference type="Proteomes" id="UP000186406">
    <property type="component" value="Unassembled WGS sequence"/>
</dbReference>
<dbReference type="InterPro" id="IPR019776">
    <property type="entry name" value="Flagellar_basal_body_rod_CS"/>
</dbReference>
<proteinExistence type="inferred from homology"/>
<dbReference type="OrthoDB" id="9813951at2"/>
<evidence type="ECO:0000256" key="2">
    <source>
        <dbReference type="ARBA" id="ARBA00009677"/>
    </source>
</evidence>
<evidence type="ECO:0000256" key="3">
    <source>
        <dbReference type="ARBA" id="ARBA00017941"/>
    </source>
</evidence>
<dbReference type="PANTHER" id="PTHR30435:SF2">
    <property type="entry name" value="FLAGELLAR BASAL-BODY ROD PROTEIN FLGC"/>
    <property type="match status" value="1"/>
</dbReference>
<comment type="subcellular location">
    <subcellularLocation>
        <location evidence="1 6">Bacterial flagellum basal body</location>
    </subcellularLocation>
</comment>
<keyword evidence="4 6" id="KW-0975">Bacterial flagellum</keyword>
<dbReference type="GO" id="GO:0071978">
    <property type="term" value="P:bacterial-type flagellum-dependent swarming motility"/>
    <property type="evidence" value="ECO:0007669"/>
    <property type="project" value="TreeGrafter"/>
</dbReference>
<dbReference type="GO" id="GO:0030694">
    <property type="term" value="C:bacterial-type flagellum basal body, rod"/>
    <property type="evidence" value="ECO:0007669"/>
    <property type="project" value="UniProtKB-UniRule"/>
</dbReference>
<keyword evidence="9" id="KW-1185">Reference proteome</keyword>
<protein>
    <recommendedName>
        <fullName evidence="3 6">Flagellar basal-body rod protein FlgC</fullName>
    </recommendedName>
</protein>
<accession>A0A1M7ZED0</accession>
<dbReference type="InterPro" id="IPR010930">
    <property type="entry name" value="Flg_bb/hook_C_dom"/>
</dbReference>
<evidence type="ECO:0000256" key="5">
    <source>
        <dbReference type="ARBA" id="ARBA00025933"/>
    </source>
</evidence>
<keyword evidence="8" id="KW-0966">Cell projection</keyword>
<evidence type="ECO:0000256" key="6">
    <source>
        <dbReference type="RuleBase" id="RU362062"/>
    </source>
</evidence>
<dbReference type="PANTHER" id="PTHR30435">
    <property type="entry name" value="FLAGELLAR PROTEIN"/>
    <property type="match status" value="1"/>
</dbReference>
<gene>
    <name evidence="8" type="ORF">SAMN02745172_01325</name>
</gene>
<keyword evidence="8" id="KW-0282">Flagellum</keyword>
<organism evidence="8 9">
    <name type="scientific">Pseudoxanthobacter soli DSM 19599</name>
    <dbReference type="NCBI Taxonomy" id="1123029"/>
    <lineage>
        <taxon>Bacteria</taxon>
        <taxon>Pseudomonadati</taxon>
        <taxon>Pseudomonadota</taxon>
        <taxon>Alphaproteobacteria</taxon>
        <taxon>Hyphomicrobiales</taxon>
        <taxon>Segnochrobactraceae</taxon>
        <taxon>Pseudoxanthobacter</taxon>
    </lineage>
</organism>
<dbReference type="AlphaFoldDB" id="A0A1M7ZED0"/>
<sequence>MIDPLKATIGIAASGLDAQAMRLRIISENVANARSTGSTSGSDPFRRKTVQFESMFDEKLGASSVKVKSFGVDDSPFLVEYDPGNPAADGSGNVKMPNINPIVEMADMREANRSYEAGLQVVKQARSMISQTIDLLRNG</sequence>
<dbReference type="Pfam" id="PF06429">
    <property type="entry name" value="Flg_bbr_C"/>
    <property type="match status" value="1"/>
</dbReference>
<evidence type="ECO:0000313" key="9">
    <source>
        <dbReference type="Proteomes" id="UP000186406"/>
    </source>
</evidence>
<evidence type="ECO:0000256" key="4">
    <source>
        <dbReference type="ARBA" id="ARBA00023143"/>
    </source>
</evidence>
<name>A0A1M7ZED0_9HYPH</name>
<keyword evidence="8" id="KW-0969">Cilium</keyword>